<dbReference type="EMBL" id="KB742848">
    <property type="protein sequence ID" value="EOB03547.1"/>
    <property type="molecule type" value="Genomic_DNA"/>
</dbReference>
<protein>
    <submittedName>
        <fullName evidence="2">Uncharacterized protein</fullName>
    </submittedName>
</protein>
<evidence type="ECO:0000313" key="3">
    <source>
        <dbReference type="Proteomes" id="UP000296049"/>
    </source>
</evidence>
<feature type="region of interest" description="Disordered" evidence="1">
    <location>
        <begin position="325"/>
        <end position="348"/>
    </location>
</feature>
<sequence>MFGSNEIKGKRDKSVMEDRQLLIASTKHAGWGFYQRKVTKKHPTFSPTFIPKHETETQTTGKQHTCAFIRSSLSGPYSSVNQEGDMPGQEKDRALTKSHNLYRTAATTDLPRKSGAEISRGGQWPADGNQTQPWGALQLMPLPNASDKTVTDFHLSVLRVYRFPPKCNVTLSPQGEHAPRFSPCGGADFAAGLQRHQDRALLLGTLTMKAGVLLLPLWKLESVSLFTDNQSLLQVAKSSQLQFCETLLRRDACTTVMGLRETWAETADRARGEVSPAPWTPGAVLAVLLWARSCGELERCWDTCSEHPMHWDPLPFRQGFPQHRGSPMVPSSGTISNPSKCGRWSRGVSSNTEDVGPSVLQGQEGAGLAACKVRVFVMVSHCELGVPAGCVTGKRIRVQKIFQPNRNSTGGLLELKEQPVQHHRQPNRTSGIATAAAC</sequence>
<keyword evidence="3" id="KW-1185">Reference proteome</keyword>
<dbReference type="AlphaFoldDB" id="R0K1Q1"/>
<evidence type="ECO:0000256" key="1">
    <source>
        <dbReference type="SAM" id="MobiDB-lite"/>
    </source>
</evidence>
<evidence type="ECO:0000313" key="2">
    <source>
        <dbReference type="EMBL" id="EOB03547.1"/>
    </source>
</evidence>
<gene>
    <name evidence="2" type="ORF">Anapl_02217</name>
</gene>
<proteinExistence type="predicted"/>
<name>R0K1Q1_ANAPL</name>
<feature type="region of interest" description="Disordered" evidence="1">
    <location>
        <begin position="418"/>
        <end position="438"/>
    </location>
</feature>
<feature type="compositionally biased region" description="Polar residues" evidence="1">
    <location>
        <begin position="329"/>
        <end position="339"/>
    </location>
</feature>
<reference evidence="3" key="1">
    <citation type="journal article" date="2013" name="Nat. Genet.">
        <title>The duck genome and transcriptome provide insight into an avian influenza virus reservoir species.</title>
        <authorList>
            <person name="Huang Y."/>
            <person name="Li Y."/>
            <person name="Burt D.W."/>
            <person name="Chen H."/>
            <person name="Zhang Y."/>
            <person name="Qian W."/>
            <person name="Kim H."/>
            <person name="Gan S."/>
            <person name="Zhao Y."/>
            <person name="Li J."/>
            <person name="Yi K."/>
            <person name="Feng H."/>
            <person name="Zhu P."/>
            <person name="Li B."/>
            <person name="Liu Q."/>
            <person name="Fairley S."/>
            <person name="Magor K.E."/>
            <person name="Du Z."/>
            <person name="Hu X."/>
            <person name="Goodman L."/>
            <person name="Tafer H."/>
            <person name="Vignal A."/>
            <person name="Lee T."/>
            <person name="Kim K.W."/>
            <person name="Sheng Z."/>
            <person name="An Y."/>
            <person name="Searle S."/>
            <person name="Herrero J."/>
            <person name="Groenen M.A."/>
            <person name="Crooijmans R.P."/>
            <person name="Faraut T."/>
            <person name="Cai Q."/>
            <person name="Webster R.G."/>
            <person name="Aldridge J.R."/>
            <person name="Warren W.C."/>
            <person name="Bartschat S."/>
            <person name="Kehr S."/>
            <person name="Marz M."/>
            <person name="Stadler P.F."/>
            <person name="Smith J."/>
            <person name="Kraus R.H."/>
            <person name="Zhao Y."/>
            <person name="Ren L."/>
            <person name="Fei J."/>
            <person name="Morisson M."/>
            <person name="Kaiser P."/>
            <person name="Griffin D.K."/>
            <person name="Rao M."/>
            <person name="Pitel F."/>
            <person name="Wang J."/>
            <person name="Li N."/>
        </authorList>
    </citation>
    <scope>NUCLEOTIDE SEQUENCE [LARGE SCALE GENOMIC DNA]</scope>
</reference>
<dbReference type="Proteomes" id="UP000296049">
    <property type="component" value="Unassembled WGS sequence"/>
</dbReference>
<organism evidence="2 3">
    <name type="scientific">Anas platyrhynchos</name>
    <name type="common">Mallard</name>
    <name type="synonym">Anas boschas</name>
    <dbReference type="NCBI Taxonomy" id="8839"/>
    <lineage>
        <taxon>Eukaryota</taxon>
        <taxon>Metazoa</taxon>
        <taxon>Chordata</taxon>
        <taxon>Craniata</taxon>
        <taxon>Vertebrata</taxon>
        <taxon>Euteleostomi</taxon>
        <taxon>Archelosauria</taxon>
        <taxon>Archosauria</taxon>
        <taxon>Dinosauria</taxon>
        <taxon>Saurischia</taxon>
        <taxon>Theropoda</taxon>
        <taxon>Coelurosauria</taxon>
        <taxon>Aves</taxon>
        <taxon>Neognathae</taxon>
        <taxon>Galloanserae</taxon>
        <taxon>Anseriformes</taxon>
        <taxon>Anatidae</taxon>
        <taxon>Anatinae</taxon>
        <taxon>Anas</taxon>
    </lineage>
</organism>
<accession>R0K1Q1</accession>